<keyword evidence="4" id="KW-0813">Transport</keyword>
<evidence type="ECO:0000256" key="2">
    <source>
        <dbReference type="ARBA" id="ARBA00008417"/>
    </source>
</evidence>
<evidence type="ECO:0000313" key="11">
    <source>
        <dbReference type="EMBL" id="MBM6820939.1"/>
    </source>
</evidence>
<feature type="transmembrane region" description="Helical" evidence="10">
    <location>
        <begin position="379"/>
        <end position="397"/>
    </location>
</feature>
<name>A0ABS2FKB2_9CLOT</name>
<comment type="similarity">
    <text evidence="2">Belongs to the multi antimicrobial extrusion (MATE) (TC 2.A.66.1) family. MepA subfamily.</text>
</comment>
<keyword evidence="12" id="KW-1185">Reference proteome</keyword>
<gene>
    <name evidence="11" type="ORF">H6A19_16620</name>
</gene>
<dbReference type="Proteomes" id="UP000767334">
    <property type="component" value="Unassembled WGS sequence"/>
</dbReference>
<evidence type="ECO:0000256" key="3">
    <source>
        <dbReference type="ARBA" id="ARBA00022106"/>
    </source>
</evidence>
<feature type="transmembrane region" description="Helical" evidence="10">
    <location>
        <begin position="434"/>
        <end position="452"/>
    </location>
</feature>
<feature type="transmembrane region" description="Helical" evidence="10">
    <location>
        <begin position="44"/>
        <end position="68"/>
    </location>
</feature>
<feature type="transmembrane region" description="Helical" evidence="10">
    <location>
        <begin position="125"/>
        <end position="142"/>
    </location>
</feature>
<dbReference type="RefSeq" id="WP_204572776.1">
    <property type="nucleotide sequence ID" value="NZ_JACJLL010000213.1"/>
</dbReference>
<keyword evidence="9" id="KW-0046">Antibiotic resistance</keyword>
<reference evidence="11 12" key="1">
    <citation type="journal article" date="2021" name="Sci. Rep.">
        <title>The distribution of antibiotic resistance genes in chicken gut microbiota commensals.</title>
        <authorList>
            <person name="Juricova H."/>
            <person name="Matiasovicova J."/>
            <person name="Kubasova T."/>
            <person name="Cejkova D."/>
            <person name="Rychlik I."/>
        </authorList>
    </citation>
    <scope>NUCLEOTIDE SEQUENCE [LARGE SCALE GENOMIC DNA]</scope>
    <source>
        <strain evidence="11 12">An435</strain>
    </source>
</reference>
<dbReference type="PIRSF" id="PIRSF006603">
    <property type="entry name" value="DinF"/>
    <property type="match status" value="1"/>
</dbReference>
<evidence type="ECO:0000256" key="9">
    <source>
        <dbReference type="ARBA" id="ARBA00023251"/>
    </source>
</evidence>
<feature type="transmembrane region" description="Helical" evidence="10">
    <location>
        <begin position="12"/>
        <end position="32"/>
    </location>
</feature>
<keyword evidence="5" id="KW-1003">Cell membrane</keyword>
<dbReference type="CDD" id="cd13143">
    <property type="entry name" value="MATE_MepA_like"/>
    <property type="match status" value="1"/>
</dbReference>
<feature type="transmembrane region" description="Helical" evidence="10">
    <location>
        <begin position="264"/>
        <end position="287"/>
    </location>
</feature>
<dbReference type="PANTHER" id="PTHR43823:SF3">
    <property type="entry name" value="MULTIDRUG EXPORT PROTEIN MEPA"/>
    <property type="match status" value="1"/>
</dbReference>
<dbReference type="EMBL" id="JACJLL010000213">
    <property type="protein sequence ID" value="MBM6820939.1"/>
    <property type="molecule type" value="Genomic_DNA"/>
</dbReference>
<dbReference type="InterPro" id="IPR002528">
    <property type="entry name" value="MATE_fam"/>
</dbReference>
<evidence type="ECO:0000256" key="7">
    <source>
        <dbReference type="ARBA" id="ARBA00022989"/>
    </source>
</evidence>
<dbReference type="PANTHER" id="PTHR43823">
    <property type="entry name" value="SPORULATION PROTEIN YKVU"/>
    <property type="match status" value="1"/>
</dbReference>
<evidence type="ECO:0000256" key="6">
    <source>
        <dbReference type="ARBA" id="ARBA00022692"/>
    </source>
</evidence>
<dbReference type="InterPro" id="IPR045070">
    <property type="entry name" value="MATE_MepA-like"/>
</dbReference>
<evidence type="ECO:0000256" key="4">
    <source>
        <dbReference type="ARBA" id="ARBA00022448"/>
    </source>
</evidence>
<feature type="transmembrane region" description="Helical" evidence="10">
    <location>
        <begin position="225"/>
        <end position="244"/>
    </location>
</feature>
<dbReference type="InterPro" id="IPR051327">
    <property type="entry name" value="MATE_MepA_subfamily"/>
</dbReference>
<organism evidence="11 12">
    <name type="scientific">Clostridium saudiense</name>
    <dbReference type="NCBI Taxonomy" id="1414720"/>
    <lineage>
        <taxon>Bacteria</taxon>
        <taxon>Bacillati</taxon>
        <taxon>Bacillota</taxon>
        <taxon>Clostridia</taxon>
        <taxon>Eubacteriales</taxon>
        <taxon>Clostridiaceae</taxon>
        <taxon>Clostridium</taxon>
    </lineage>
</organism>
<keyword evidence="8 10" id="KW-0472">Membrane</keyword>
<proteinExistence type="inferred from homology"/>
<dbReference type="NCBIfam" id="TIGR00797">
    <property type="entry name" value="matE"/>
    <property type="match status" value="1"/>
</dbReference>
<keyword evidence="6 10" id="KW-0812">Transmembrane</keyword>
<keyword evidence="7 10" id="KW-1133">Transmembrane helix</keyword>
<comment type="caution">
    <text evidence="11">The sequence shown here is derived from an EMBL/GenBank/DDBJ whole genome shotgun (WGS) entry which is preliminary data.</text>
</comment>
<evidence type="ECO:0000256" key="8">
    <source>
        <dbReference type="ARBA" id="ARBA00023136"/>
    </source>
</evidence>
<dbReference type="InterPro" id="IPR048279">
    <property type="entry name" value="MdtK-like"/>
</dbReference>
<feature type="transmembrane region" description="Helical" evidence="10">
    <location>
        <begin position="154"/>
        <end position="177"/>
    </location>
</feature>
<dbReference type="Pfam" id="PF01554">
    <property type="entry name" value="MatE"/>
    <property type="match status" value="2"/>
</dbReference>
<evidence type="ECO:0000256" key="1">
    <source>
        <dbReference type="ARBA" id="ARBA00004651"/>
    </source>
</evidence>
<feature type="transmembrane region" description="Helical" evidence="10">
    <location>
        <begin position="183"/>
        <end position="204"/>
    </location>
</feature>
<comment type="subcellular location">
    <subcellularLocation>
        <location evidence="1">Cell membrane</location>
        <topology evidence="1">Multi-pass membrane protein</topology>
    </subcellularLocation>
</comment>
<evidence type="ECO:0000256" key="10">
    <source>
        <dbReference type="SAM" id="Phobius"/>
    </source>
</evidence>
<feature type="transmembrane region" description="Helical" evidence="10">
    <location>
        <begin position="308"/>
        <end position="332"/>
    </location>
</feature>
<feature type="transmembrane region" description="Helical" evidence="10">
    <location>
        <begin position="338"/>
        <end position="358"/>
    </location>
</feature>
<feature type="transmembrane region" description="Helical" evidence="10">
    <location>
        <begin position="89"/>
        <end position="113"/>
    </location>
</feature>
<sequence length="453" mass="49666">MKKEFFKYAIPSALAMFISSLYTVIDGIFVGQGVGDSALAAVNIVLPFTVMLFGLASMFAIGGGALVSKNIGANNVKKAVNIFRQVFKSLLIFSLIISIVCILFTTPIVSMLGATEVLKPLAVEYLRFYALFCIPNLVGIVLNSFVRNDGRPKLAMVSTISGAITNIILDYIFIFQLGMGIKGAAIATGLGQIVTVSIVLPHFIMKKGYLSFGNVKVSFKTVKEFCTIGFPSFFAQGSYSIIVLLHNIALVKYAGEMGVSAYSILNYITTNIYMVLYGITLGVQPLVSYNYGKKDVEKMLGFFRITSISNIIITGFFVIISFVFGPSLISIFTNDTQIAQMAYAALKIACLSYFAVGLNLNSLVYYQAIEIPKYSNLSCILRSIVYLPICLFILGRFFGINGIWASAIVSETLTFITIKLVGNIKSYTFTPIHIFKQILLIYSFCLAIFILSF</sequence>
<accession>A0ABS2FKB2</accession>
<evidence type="ECO:0000313" key="12">
    <source>
        <dbReference type="Proteomes" id="UP000767334"/>
    </source>
</evidence>
<protein>
    <recommendedName>
        <fullName evidence="3">Multidrug export protein MepA</fullName>
    </recommendedName>
</protein>
<evidence type="ECO:0000256" key="5">
    <source>
        <dbReference type="ARBA" id="ARBA00022475"/>
    </source>
</evidence>